<keyword evidence="4" id="KW-0804">Transcription</keyword>
<organism evidence="7 8">
    <name type="scientific">Fulvitalea axinellae</name>
    <dbReference type="NCBI Taxonomy" id="1182444"/>
    <lineage>
        <taxon>Bacteria</taxon>
        <taxon>Pseudomonadati</taxon>
        <taxon>Bacteroidota</taxon>
        <taxon>Cytophagia</taxon>
        <taxon>Cytophagales</taxon>
        <taxon>Persicobacteraceae</taxon>
        <taxon>Fulvitalea</taxon>
    </lineage>
</organism>
<evidence type="ECO:0000313" key="8">
    <source>
        <dbReference type="Proteomes" id="UP001348817"/>
    </source>
</evidence>
<dbReference type="GO" id="GO:0003677">
    <property type="term" value="F:DNA binding"/>
    <property type="evidence" value="ECO:0007669"/>
    <property type="project" value="InterPro"/>
</dbReference>
<evidence type="ECO:0000256" key="3">
    <source>
        <dbReference type="ARBA" id="ARBA00023082"/>
    </source>
</evidence>
<keyword evidence="3" id="KW-0731">Sigma factor</keyword>
<dbReference type="GO" id="GO:0000428">
    <property type="term" value="C:DNA-directed RNA polymerase complex"/>
    <property type="evidence" value="ECO:0007669"/>
    <property type="project" value="UniProtKB-KW"/>
</dbReference>
<evidence type="ECO:0000259" key="6">
    <source>
        <dbReference type="Pfam" id="PF08281"/>
    </source>
</evidence>
<protein>
    <submittedName>
        <fullName evidence="7">DNA-directed RNA polymerase sigma-70 factor</fullName>
    </submittedName>
</protein>
<dbReference type="NCBIfam" id="TIGR02985">
    <property type="entry name" value="Sig70_bacteroi1"/>
    <property type="match status" value="1"/>
</dbReference>
<dbReference type="InterPro" id="IPR039425">
    <property type="entry name" value="RNA_pol_sigma-70-like"/>
</dbReference>
<dbReference type="InterPro" id="IPR014284">
    <property type="entry name" value="RNA_pol_sigma-70_dom"/>
</dbReference>
<dbReference type="SUPFAM" id="SSF88659">
    <property type="entry name" value="Sigma3 and sigma4 domains of RNA polymerase sigma factors"/>
    <property type="match status" value="1"/>
</dbReference>
<dbReference type="KEGG" id="fax:FUAX_44160"/>
<sequence length="171" mass="20055">MNETNIYKHTLERYFREYYGPLCRFSNYYVRNETLAEDIVQEVFCDILRRVPVVLRSGSVKTYLQSAVYNQCMKALNREADSLITDMDLYDMDLPDGEADGISDESGVRMREIESTVVDLPDKCREIFVLSKYEGLENREIADYKHISVKTVENQMTKAIKFIRERLKANH</sequence>
<keyword evidence="8" id="KW-1185">Reference proteome</keyword>
<dbReference type="Proteomes" id="UP001348817">
    <property type="component" value="Plasmid pFA2"/>
</dbReference>
<dbReference type="EMBL" id="AP025316">
    <property type="protein sequence ID" value="BDD11984.1"/>
    <property type="molecule type" value="Genomic_DNA"/>
</dbReference>
<name>A0AAU9CIN3_9BACT</name>
<evidence type="ECO:0000256" key="4">
    <source>
        <dbReference type="ARBA" id="ARBA00023163"/>
    </source>
</evidence>
<evidence type="ECO:0000259" key="5">
    <source>
        <dbReference type="Pfam" id="PF04542"/>
    </source>
</evidence>
<comment type="similarity">
    <text evidence="1">Belongs to the sigma-70 factor family. ECF subfamily.</text>
</comment>
<dbReference type="PANTHER" id="PTHR43133:SF46">
    <property type="entry name" value="RNA POLYMERASE SIGMA-70 FACTOR ECF SUBFAMILY"/>
    <property type="match status" value="1"/>
</dbReference>
<dbReference type="Gene3D" id="1.10.1740.10">
    <property type="match status" value="1"/>
</dbReference>
<dbReference type="Gene3D" id="1.10.10.10">
    <property type="entry name" value="Winged helix-like DNA-binding domain superfamily/Winged helix DNA-binding domain"/>
    <property type="match status" value="1"/>
</dbReference>
<dbReference type="Pfam" id="PF08281">
    <property type="entry name" value="Sigma70_r4_2"/>
    <property type="match status" value="1"/>
</dbReference>
<keyword evidence="2" id="KW-0805">Transcription regulation</keyword>
<keyword evidence="7" id="KW-0614">Plasmid</keyword>
<feature type="domain" description="RNA polymerase sigma factor 70 region 4 type 2" evidence="6">
    <location>
        <begin position="112"/>
        <end position="162"/>
    </location>
</feature>
<dbReference type="GO" id="GO:0016987">
    <property type="term" value="F:sigma factor activity"/>
    <property type="evidence" value="ECO:0007669"/>
    <property type="project" value="UniProtKB-KW"/>
</dbReference>
<feature type="domain" description="RNA polymerase sigma-70 region 2" evidence="5">
    <location>
        <begin position="15"/>
        <end position="79"/>
    </location>
</feature>
<dbReference type="SUPFAM" id="SSF88946">
    <property type="entry name" value="Sigma2 domain of RNA polymerase sigma factors"/>
    <property type="match status" value="1"/>
</dbReference>
<gene>
    <name evidence="7" type="ORF">FUAX_44160</name>
</gene>
<keyword evidence="7" id="KW-0240">DNA-directed RNA polymerase</keyword>
<accession>A0AAU9CIN3</accession>
<dbReference type="InterPro" id="IPR013325">
    <property type="entry name" value="RNA_pol_sigma_r2"/>
</dbReference>
<evidence type="ECO:0000313" key="7">
    <source>
        <dbReference type="EMBL" id="BDD11984.1"/>
    </source>
</evidence>
<evidence type="ECO:0000256" key="1">
    <source>
        <dbReference type="ARBA" id="ARBA00010641"/>
    </source>
</evidence>
<dbReference type="GO" id="GO:0006352">
    <property type="term" value="P:DNA-templated transcription initiation"/>
    <property type="evidence" value="ECO:0007669"/>
    <property type="project" value="InterPro"/>
</dbReference>
<dbReference type="Pfam" id="PF04542">
    <property type="entry name" value="Sigma70_r2"/>
    <property type="match status" value="1"/>
</dbReference>
<dbReference type="RefSeq" id="WP_338395136.1">
    <property type="nucleotide sequence ID" value="NZ_AP025316.1"/>
</dbReference>
<dbReference type="InterPro" id="IPR013324">
    <property type="entry name" value="RNA_pol_sigma_r3/r4-like"/>
</dbReference>
<proteinExistence type="inferred from homology"/>
<reference evidence="7 8" key="1">
    <citation type="submission" date="2021-12" db="EMBL/GenBank/DDBJ databases">
        <title>Genome sequencing of bacteria with rrn-lacking chromosome and rrn-plasmid.</title>
        <authorList>
            <person name="Anda M."/>
            <person name="Iwasaki W."/>
        </authorList>
    </citation>
    <scope>NUCLEOTIDE SEQUENCE [LARGE SCALE GENOMIC DNA]</scope>
    <source>
        <strain evidence="7 8">DSM 100852</strain>
        <plasmid evidence="7 8">pFA2</plasmid>
    </source>
</reference>
<dbReference type="InterPro" id="IPR036388">
    <property type="entry name" value="WH-like_DNA-bd_sf"/>
</dbReference>
<dbReference type="InterPro" id="IPR014327">
    <property type="entry name" value="RNA_pol_sigma70_bacteroid"/>
</dbReference>
<dbReference type="InterPro" id="IPR013249">
    <property type="entry name" value="RNA_pol_sigma70_r4_t2"/>
</dbReference>
<evidence type="ECO:0000256" key="2">
    <source>
        <dbReference type="ARBA" id="ARBA00023015"/>
    </source>
</evidence>
<dbReference type="AlphaFoldDB" id="A0AAU9CIN3"/>
<dbReference type="InterPro" id="IPR007627">
    <property type="entry name" value="RNA_pol_sigma70_r2"/>
</dbReference>
<geneLocation type="plasmid" evidence="7 8">
    <name>pFA2</name>
</geneLocation>
<dbReference type="NCBIfam" id="TIGR02937">
    <property type="entry name" value="sigma70-ECF"/>
    <property type="match status" value="1"/>
</dbReference>
<dbReference type="PANTHER" id="PTHR43133">
    <property type="entry name" value="RNA POLYMERASE ECF-TYPE SIGMA FACTO"/>
    <property type="match status" value="1"/>
</dbReference>